<evidence type="ECO:0000313" key="3">
    <source>
        <dbReference type="Proteomes" id="UP000216498"/>
    </source>
</evidence>
<sequence length="147" mass="17512">MLTVKMLKPYYIKADAKYIRVILAYQYFSILLNEKVYQFIPVEAKEIRINRKTYSVENIDAKFAFQKGKEIVYVTMAELISLPDFLNQLHAIIEPYYEQKKVEQEENESKITTAVIEDMEKENIRRMIDQALDNRDKDAFYKLVKLL</sequence>
<name>A0A265NC20_9BACI</name>
<dbReference type="InterPro" id="IPR027393">
    <property type="entry name" value="Virus_scaffolding_prot_C"/>
</dbReference>
<proteinExistence type="predicted"/>
<dbReference type="Pfam" id="PF08858">
    <property type="entry name" value="IDEAL"/>
    <property type="match status" value="1"/>
</dbReference>
<dbReference type="Proteomes" id="UP000216498">
    <property type="component" value="Unassembled WGS sequence"/>
</dbReference>
<dbReference type="OrthoDB" id="2930704at2"/>
<dbReference type="AlphaFoldDB" id="A0A265NC20"/>
<dbReference type="Gene3D" id="4.10.810.10">
    <property type="entry name" value="Virus Scaffolding Protein, Chain A"/>
    <property type="match status" value="1"/>
</dbReference>
<dbReference type="InterPro" id="IPR014957">
    <property type="entry name" value="IDEAL_dom"/>
</dbReference>
<gene>
    <name evidence="2" type="ORF">CIL03_11065</name>
</gene>
<dbReference type="RefSeq" id="WP_094885908.1">
    <property type="nucleotide sequence ID" value="NZ_NPMS01000004.1"/>
</dbReference>
<protein>
    <recommendedName>
        <fullName evidence="1">IDEAL domain-containing protein</fullName>
    </recommendedName>
</protein>
<evidence type="ECO:0000313" key="2">
    <source>
        <dbReference type="EMBL" id="OZU88816.1"/>
    </source>
</evidence>
<accession>A0A265NC20</accession>
<comment type="caution">
    <text evidence="2">The sequence shown here is derived from an EMBL/GenBank/DDBJ whole genome shotgun (WGS) entry which is preliminary data.</text>
</comment>
<dbReference type="EMBL" id="NPMS01000004">
    <property type="protein sequence ID" value="OZU88816.1"/>
    <property type="molecule type" value="Genomic_DNA"/>
</dbReference>
<organism evidence="2 3">
    <name type="scientific">Virgibacillus indicus</name>
    <dbReference type="NCBI Taxonomy" id="2024554"/>
    <lineage>
        <taxon>Bacteria</taxon>
        <taxon>Bacillati</taxon>
        <taxon>Bacillota</taxon>
        <taxon>Bacilli</taxon>
        <taxon>Bacillales</taxon>
        <taxon>Bacillaceae</taxon>
        <taxon>Virgibacillus</taxon>
    </lineage>
</organism>
<feature type="domain" description="IDEAL" evidence="1">
    <location>
        <begin position="110"/>
        <end position="147"/>
    </location>
</feature>
<keyword evidence="3" id="KW-1185">Reference proteome</keyword>
<reference evidence="2 3" key="1">
    <citation type="submission" date="2017-08" db="EMBL/GenBank/DDBJ databases">
        <title>Virgibacillus indicus sp. nov. and Virgibacillus profoundi sp. nov, two moderately halophilic bacteria isolated from marine sediment by using the Microfluidic Streak Plate.</title>
        <authorList>
            <person name="Xu B."/>
            <person name="Hu B."/>
            <person name="Wang J."/>
            <person name="Zhu Y."/>
            <person name="Huang L."/>
            <person name="Du W."/>
            <person name="Huang Y."/>
        </authorList>
    </citation>
    <scope>NUCLEOTIDE SEQUENCE [LARGE SCALE GENOMIC DNA]</scope>
    <source>
        <strain evidence="2 3">IO3-P2-C2</strain>
    </source>
</reference>
<dbReference type="SMART" id="SM00914">
    <property type="entry name" value="IDEAL"/>
    <property type="match status" value="1"/>
</dbReference>
<evidence type="ECO:0000259" key="1">
    <source>
        <dbReference type="SMART" id="SM00914"/>
    </source>
</evidence>